<keyword evidence="2" id="KW-1185">Reference proteome</keyword>
<dbReference type="SUPFAM" id="SSF51197">
    <property type="entry name" value="Clavaminate synthase-like"/>
    <property type="match status" value="1"/>
</dbReference>
<reference evidence="1" key="1">
    <citation type="submission" date="2021-02" db="EMBL/GenBank/DDBJ databases">
        <authorList>
            <person name="Dougan E. K."/>
            <person name="Rhodes N."/>
            <person name="Thang M."/>
            <person name="Chan C."/>
        </authorList>
    </citation>
    <scope>NUCLEOTIDE SEQUENCE</scope>
</reference>
<dbReference type="Proteomes" id="UP000654075">
    <property type="component" value="Unassembled WGS sequence"/>
</dbReference>
<dbReference type="EMBL" id="CAJNNV010028040">
    <property type="protein sequence ID" value="CAE8622735.1"/>
    <property type="molecule type" value="Genomic_DNA"/>
</dbReference>
<accession>A0A813GC91</accession>
<organism evidence="1 2">
    <name type="scientific">Polarella glacialis</name>
    <name type="common">Dinoflagellate</name>
    <dbReference type="NCBI Taxonomy" id="89957"/>
    <lineage>
        <taxon>Eukaryota</taxon>
        <taxon>Sar</taxon>
        <taxon>Alveolata</taxon>
        <taxon>Dinophyceae</taxon>
        <taxon>Suessiales</taxon>
        <taxon>Suessiaceae</taxon>
        <taxon>Polarella</taxon>
    </lineage>
</organism>
<gene>
    <name evidence="1" type="ORF">PGLA1383_LOCUS40129</name>
</gene>
<evidence type="ECO:0000313" key="2">
    <source>
        <dbReference type="Proteomes" id="UP000654075"/>
    </source>
</evidence>
<feature type="non-terminal residue" evidence="1">
    <location>
        <position position="1"/>
    </location>
</feature>
<dbReference type="OrthoDB" id="415358at2759"/>
<evidence type="ECO:0000313" key="1">
    <source>
        <dbReference type="EMBL" id="CAE8622735.1"/>
    </source>
</evidence>
<dbReference type="AlphaFoldDB" id="A0A813GC91"/>
<protein>
    <submittedName>
        <fullName evidence="1">Uncharacterized protein</fullName>
    </submittedName>
</protein>
<comment type="caution">
    <text evidence="1">The sequence shown here is derived from an EMBL/GenBank/DDBJ whole genome shotgun (WGS) entry which is preliminary data.</text>
</comment>
<feature type="non-terminal residue" evidence="1">
    <location>
        <position position="99"/>
    </location>
</feature>
<sequence>PFGQSDRSSRHSTTLAEFCRELKSGSELGYLTTQPLPEDSDGCPQAIAAPHVMRLLAGARRLRPQVLGKLAPVQYNIWLGRTSAGSTSGLHHDFHDNLY</sequence>
<name>A0A813GC91_POLGL</name>
<proteinExistence type="predicted"/>
<dbReference type="Gene3D" id="2.60.120.650">
    <property type="entry name" value="Cupin"/>
    <property type="match status" value="1"/>
</dbReference>